<gene>
    <name evidence="2" type="ORF">DT065_09595</name>
</gene>
<name>A0A345BZ63_9BACI</name>
<dbReference type="Proteomes" id="UP000252100">
    <property type="component" value="Chromosome"/>
</dbReference>
<accession>A0A345BZ63</accession>
<reference evidence="2 3" key="1">
    <citation type="journal article" date="2018" name="J. Microbiol.">
        <title>Salicibibacter kimchii gen. nov., sp. nov., a moderately halophilic and alkalitolerant bacterium in the family Bacillaceae, isolated from kimchi.</title>
        <authorList>
            <person name="Jang J.Y."/>
            <person name="Oh Y.J."/>
            <person name="Lim S.K."/>
            <person name="Park H.K."/>
            <person name="Lee C."/>
            <person name="Kim J.Y."/>
            <person name="Lee M.A."/>
            <person name="Choi H.J."/>
        </authorList>
    </citation>
    <scope>NUCLEOTIDE SEQUENCE [LARGE SCALE GENOMIC DNA]</scope>
    <source>
        <strain evidence="2 3">NKC1-1</strain>
    </source>
</reference>
<dbReference type="KEGG" id="rue:DT065_09595"/>
<dbReference type="Gene3D" id="1.20.5.170">
    <property type="match status" value="1"/>
</dbReference>
<dbReference type="EMBL" id="CP031092">
    <property type="protein sequence ID" value="AXF56244.1"/>
    <property type="molecule type" value="Genomic_DNA"/>
</dbReference>
<dbReference type="AlphaFoldDB" id="A0A345BZ63"/>
<dbReference type="Gene3D" id="1.20.5.190">
    <property type="match status" value="1"/>
</dbReference>
<keyword evidence="1" id="KW-0175">Coiled coil</keyword>
<evidence type="ECO:0000313" key="3">
    <source>
        <dbReference type="Proteomes" id="UP000252100"/>
    </source>
</evidence>
<dbReference type="SUPFAM" id="SSF57997">
    <property type="entry name" value="Tropomyosin"/>
    <property type="match status" value="1"/>
</dbReference>
<proteinExistence type="predicted"/>
<keyword evidence="3" id="KW-1185">Reference proteome</keyword>
<dbReference type="RefSeq" id="WP_114372852.1">
    <property type="nucleotide sequence ID" value="NZ_CP031092.1"/>
</dbReference>
<organism evidence="2 3">
    <name type="scientific">Salicibibacter kimchii</name>
    <dbReference type="NCBI Taxonomy" id="2099786"/>
    <lineage>
        <taxon>Bacteria</taxon>
        <taxon>Bacillati</taxon>
        <taxon>Bacillota</taxon>
        <taxon>Bacilli</taxon>
        <taxon>Bacillales</taxon>
        <taxon>Bacillaceae</taxon>
        <taxon>Salicibibacter</taxon>
    </lineage>
</organism>
<dbReference type="OrthoDB" id="2970797at2"/>
<sequence>MSDETKEILSAVLHRLDSLDANVAGVQNDMTGLKTEMASVKTEVAGVQSDVSSLKTEVAGVQNDVSSLKTEVASVKTELTQFRTETNQRFDHMDRQFRLFDSDMEMLNKKVAEHDRDINRLKQVNGI</sequence>
<evidence type="ECO:0000256" key="1">
    <source>
        <dbReference type="SAM" id="Coils"/>
    </source>
</evidence>
<protein>
    <submittedName>
        <fullName evidence="2">Uncharacterized protein</fullName>
    </submittedName>
</protein>
<feature type="coiled-coil region" evidence="1">
    <location>
        <begin position="16"/>
        <end position="71"/>
    </location>
</feature>
<evidence type="ECO:0000313" key="2">
    <source>
        <dbReference type="EMBL" id="AXF56244.1"/>
    </source>
</evidence>